<sequence>MKSTIVKTQFQKRIRIIALLHQQVMIFVFRRKIHAQQLMNTQLTQQCRRRNQMYKRQFRKSQKRQTEIKKPKRKPDIPAQPLIQQVVSAPHSTEKREQVNFQQIRTKSCFHSKKSVWNLLCKTTNRKLRFYAVNILQRFCFQEQMSYSEWQSENEV</sequence>
<dbReference type="EMBL" id="CAXDID020000067">
    <property type="protein sequence ID" value="CAL6012691.1"/>
    <property type="molecule type" value="Genomic_DNA"/>
</dbReference>
<keyword evidence="4" id="KW-1185">Reference proteome</keyword>
<organism evidence="2">
    <name type="scientific">Hexamita inflata</name>
    <dbReference type="NCBI Taxonomy" id="28002"/>
    <lineage>
        <taxon>Eukaryota</taxon>
        <taxon>Metamonada</taxon>
        <taxon>Diplomonadida</taxon>
        <taxon>Hexamitidae</taxon>
        <taxon>Hexamitinae</taxon>
        <taxon>Hexamita</taxon>
    </lineage>
</organism>
<gene>
    <name evidence="3" type="ORF">HINF_LOCUS23423</name>
    <name evidence="2" type="ORF">HINF_LOCUS44802</name>
</gene>
<dbReference type="EMBL" id="CATOUU010000884">
    <property type="protein sequence ID" value="CAI9957157.1"/>
    <property type="molecule type" value="Genomic_DNA"/>
</dbReference>
<proteinExistence type="predicted"/>
<dbReference type="Proteomes" id="UP001642409">
    <property type="component" value="Unassembled WGS sequence"/>
</dbReference>
<reference evidence="2" key="1">
    <citation type="submission" date="2023-06" db="EMBL/GenBank/DDBJ databases">
        <authorList>
            <person name="Kurt Z."/>
        </authorList>
    </citation>
    <scope>NUCLEOTIDE SEQUENCE</scope>
</reference>
<evidence type="ECO:0000313" key="4">
    <source>
        <dbReference type="Proteomes" id="UP001642409"/>
    </source>
</evidence>
<name>A0AA86QJ02_9EUKA</name>
<dbReference type="AlphaFoldDB" id="A0AA86QJ02"/>
<feature type="region of interest" description="Disordered" evidence="1">
    <location>
        <begin position="55"/>
        <end position="82"/>
    </location>
</feature>
<evidence type="ECO:0000313" key="2">
    <source>
        <dbReference type="EMBL" id="CAI9957157.1"/>
    </source>
</evidence>
<evidence type="ECO:0000313" key="3">
    <source>
        <dbReference type="EMBL" id="CAL6012691.1"/>
    </source>
</evidence>
<reference evidence="3 4" key="2">
    <citation type="submission" date="2024-07" db="EMBL/GenBank/DDBJ databases">
        <authorList>
            <person name="Akdeniz Z."/>
        </authorList>
    </citation>
    <scope>NUCLEOTIDE SEQUENCE [LARGE SCALE GENOMIC DNA]</scope>
</reference>
<accession>A0AA86QJ02</accession>
<protein>
    <submittedName>
        <fullName evidence="3">Hypothetical_protein</fullName>
    </submittedName>
</protein>
<evidence type="ECO:0000256" key="1">
    <source>
        <dbReference type="SAM" id="MobiDB-lite"/>
    </source>
</evidence>
<comment type="caution">
    <text evidence="2">The sequence shown here is derived from an EMBL/GenBank/DDBJ whole genome shotgun (WGS) entry which is preliminary data.</text>
</comment>